<sequence length="12" mass="1468">MNKYAFHTVQTK</sequence>
<accession>A0A0E9T2D8</accession>
<protein>
    <submittedName>
        <fullName evidence="1">Uncharacterized protein</fullName>
    </submittedName>
</protein>
<evidence type="ECO:0000313" key="1">
    <source>
        <dbReference type="EMBL" id="JAH47761.1"/>
    </source>
</evidence>
<dbReference type="EMBL" id="GBXM01060816">
    <property type="protein sequence ID" value="JAH47761.1"/>
    <property type="molecule type" value="Transcribed_RNA"/>
</dbReference>
<organism evidence="1">
    <name type="scientific">Anguilla anguilla</name>
    <name type="common">European freshwater eel</name>
    <name type="synonym">Muraena anguilla</name>
    <dbReference type="NCBI Taxonomy" id="7936"/>
    <lineage>
        <taxon>Eukaryota</taxon>
        <taxon>Metazoa</taxon>
        <taxon>Chordata</taxon>
        <taxon>Craniata</taxon>
        <taxon>Vertebrata</taxon>
        <taxon>Euteleostomi</taxon>
        <taxon>Actinopterygii</taxon>
        <taxon>Neopterygii</taxon>
        <taxon>Teleostei</taxon>
        <taxon>Anguilliformes</taxon>
        <taxon>Anguillidae</taxon>
        <taxon>Anguilla</taxon>
    </lineage>
</organism>
<reference evidence="1" key="2">
    <citation type="journal article" date="2015" name="Fish Shellfish Immunol.">
        <title>Early steps in the European eel (Anguilla anguilla)-Vibrio vulnificus interaction in the gills: Role of the RtxA13 toxin.</title>
        <authorList>
            <person name="Callol A."/>
            <person name="Pajuelo D."/>
            <person name="Ebbesson L."/>
            <person name="Teles M."/>
            <person name="MacKenzie S."/>
            <person name="Amaro C."/>
        </authorList>
    </citation>
    <scope>NUCLEOTIDE SEQUENCE</scope>
</reference>
<name>A0A0E9T2D8_ANGAN</name>
<reference evidence="1" key="1">
    <citation type="submission" date="2014-11" db="EMBL/GenBank/DDBJ databases">
        <authorList>
            <person name="Amaro Gonzalez C."/>
        </authorList>
    </citation>
    <scope>NUCLEOTIDE SEQUENCE</scope>
</reference>
<proteinExistence type="predicted"/>